<dbReference type="NCBIfam" id="TIGR00633">
    <property type="entry name" value="xth"/>
    <property type="match status" value="1"/>
</dbReference>
<feature type="binding site" evidence="6">
    <location>
        <position position="258"/>
    </location>
    <ligand>
        <name>Mg(2+)</name>
        <dbReference type="ChEBI" id="CHEBI:18420"/>
        <label>1</label>
    </ligand>
</feature>
<comment type="cofactor">
    <cofactor evidence="6">
        <name>Mg(2+)</name>
        <dbReference type="ChEBI" id="CHEBI:18420"/>
    </cofactor>
    <cofactor evidence="6">
        <name>Mn(2+)</name>
        <dbReference type="ChEBI" id="CHEBI:29035"/>
    </cofactor>
    <text evidence="6">Probably binds two magnesium or manganese ions per subunit.</text>
</comment>
<feature type="active site" description="Proton acceptor" evidence="5">
    <location>
        <position position="258"/>
    </location>
</feature>
<evidence type="ECO:0000256" key="6">
    <source>
        <dbReference type="PIRSR" id="PIRSR604808-2"/>
    </source>
</evidence>
<dbReference type="Gene3D" id="3.60.10.10">
    <property type="entry name" value="Endonuclease/exonuclease/phosphatase"/>
    <property type="match status" value="1"/>
</dbReference>
<sequence>MLIGTWNVNSIKIRREHVEKLLQEKSIDILALQETKVETEKFPNLIFKKLGYEVYHCGGKGRNGVAILSKFKAEDIINGFKGLKEEDQFPDVKERIIGIKISSEKIKELWIFSIYIPNGSPVNSDYYFYKLQFLWKFREFLEANFSRNFFLILMGDFNVAPEEIDVYDPEILRENICFTERERKAFKILLDFGLVDALRLKYSNKSGIFTWWDYQFSAFNKNQGMRLDHILITESLVNKLQNIWVEKSARGWKKPSDHAPVLAEFNF</sequence>
<keyword evidence="9" id="KW-0540">Nuclease</keyword>
<accession>A0AAE3P5X7</accession>
<proteinExistence type="inferred from homology"/>
<dbReference type="Pfam" id="PF03372">
    <property type="entry name" value="Exo_endo_phos"/>
    <property type="match status" value="1"/>
</dbReference>
<evidence type="ECO:0000256" key="1">
    <source>
        <dbReference type="ARBA" id="ARBA00007092"/>
    </source>
</evidence>
<dbReference type="Proteomes" id="UP001144110">
    <property type="component" value="Unassembled WGS sequence"/>
</dbReference>
<evidence type="ECO:0000313" key="10">
    <source>
        <dbReference type="Proteomes" id="UP001144110"/>
    </source>
</evidence>
<dbReference type="PANTHER" id="PTHR43250">
    <property type="entry name" value="EXODEOXYRIBONUCLEASE III"/>
    <property type="match status" value="1"/>
</dbReference>
<protein>
    <submittedName>
        <fullName evidence="9">Exonuclease III</fullName>
    </submittedName>
</protein>
<feature type="binding site" evidence="6">
    <location>
        <position position="7"/>
    </location>
    <ligand>
        <name>Mg(2+)</name>
        <dbReference type="ChEBI" id="CHEBI:18420"/>
        <label>1</label>
    </ligand>
</feature>
<keyword evidence="4 6" id="KW-0460">Magnesium</keyword>
<comment type="caution">
    <text evidence="9">The sequence shown here is derived from an EMBL/GenBank/DDBJ whole genome shotgun (WGS) entry which is preliminary data.</text>
</comment>
<evidence type="ECO:0000256" key="3">
    <source>
        <dbReference type="ARBA" id="ARBA00022801"/>
    </source>
</evidence>
<organism evidence="9 10">
    <name type="scientific">Candidatus Thermodesulfobacterium syntrophicum</name>
    <dbReference type="NCBI Taxonomy" id="3060442"/>
    <lineage>
        <taxon>Bacteria</taxon>
        <taxon>Pseudomonadati</taxon>
        <taxon>Thermodesulfobacteriota</taxon>
        <taxon>Thermodesulfobacteria</taxon>
        <taxon>Thermodesulfobacteriales</taxon>
        <taxon>Thermodesulfobacteriaceae</taxon>
        <taxon>Thermodesulfobacterium</taxon>
    </lineage>
</organism>
<keyword evidence="3" id="KW-0378">Hydrolase</keyword>
<gene>
    <name evidence="9" type="ORF">OD816_000964</name>
</gene>
<keyword evidence="9" id="KW-0269">Exonuclease</keyword>
<evidence type="ECO:0000313" key="9">
    <source>
        <dbReference type="EMBL" id="MDF2953719.1"/>
    </source>
</evidence>
<dbReference type="GO" id="GO:0046872">
    <property type="term" value="F:metal ion binding"/>
    <property type="evidence" value="ECO:0007669"/>
    <property type="project" value="UniProtKB-KW"/>
</dbReference>
<evidence type="ECO:0000256" key="5">
    <source>
        <dbReference type="PIRSR" id="PIRSR604808-1"/>
    </source>
</evidence>
<comment type="similarity">
    <text evidence="1">Belongs to the DNA repair enzymes AP/ExoA family.</text>
</comment>
<dbReference type="InterPro" id="IPR005135">
    <property type="entry name" value="Endo/exonuclease/phosphatase"/>
</dbReference>
<evidence type="ECO:0000256" key="4">
    <source>
        <dbReference type="ARBA" id="ARBA00022842"/>
    </source>
</evidence>
<dbReference type="CDD" id="cd09086">
    <property type="entry name" value="ExoIII-like_AP-endo"/>
    <property type="match status" value="1"/>
</dbReference>
<dbReference type="AlphaFoldDB" id="A0AAE3P5X7"/>
<dbReference type="SUPFAM" id="SSF56219">
    <property type="entry name" value="DNase I-like"/>
    <property type="match status" value="1"/>
</dbReference>
<evidence type="ECO:0000259" key="8">
    <source>
        <dbReference type="Pfam" id="PF03372"/>
    </source>
</evidence>
<feature type="site" description="Transition state stabilizer" evidence="7">
    <location>
        <position position="158"/>
    </location>
</feature>
<dbReference type="GO" id="GO:0008311">
    <property type="term" value="F:double-stranded DNA 3'-5' DNA exonuclease activity"/>
    <property type="evidence" value="ECO:0007669"/>
    <property type="project" value="InterPro"/>
</dbReference>
<name>A0AAE3P5X7_9BACT</name>
<evidence type="ECO:0000256" key="7">
    <source>
        <dbReference type="PIRSR" id="PIRSR604808-3"/>
    </source>
</evidence>
<feature type="site" description="Important for catalytic activity" evidence="7">
    <location>
        <position position="228"/>
    </location>
</feature>
<dbReference type="PROSITE" id="PS51435">
    <property type="entry name" value="AP_NUCLEASE_F1_4"/>
    <property type="match status" value="1"/>
</dbReference>
<dbReference type="EMBL" id="JAPHEG010000004">
    <property type="protein sequence ID" value="MDF2953719.1"/>
    <property type="molecule type" value="Genomic_DNA"/>
</dbReference>
<feature type="binding site" evidence="6">
    <location>
        <position position="156"/>
    </location>
    <ligand>
        <name>Mg(2+)</name>
        <dbReference type="ChEBI" id="CHEBI:18420"/>
        <label>1</label>
    </ligand>
</feature>
<reference evidence="9" key="1">
    <citation type="submission" date="2022-11" db="EMBL/GenBank/DDBJ databases">
        <title>Candidatus Alkanophaga archaea from heated hydrothermal vent sediment oxidize petroleum alkanes.</title>
        <authorList>
            <person name="Zehnle H."/>
            <person name="Laso-Perez R."/>
            <person name="Lipp J."/>
            <person name="Teske A."/>
            <person name="Wegener G."/>
        </authorList>
    </citation>
    <scope>NUCLEOTIDE SEQUENCE</scope>
    <source>
        <strain evidence="9">MCA70</strain>
    </source>
</reference>
<keyword evidence="2 6" id="KW-0479">Metal-binding</keyword>
<dbReference type="PANTHER" id="PTHR43250:SF2">
    <property type="entry name" value="EXODEOXYRIBONUCLEASE III"/>
    <property type="match status" value="1"/>
</dbReference>
<dbReference type="NCBIfam" id="TIGR00195">
    <property type="entry name" value="exoDNase_III"/>
    <property type="match status" value="1"/>
</dbReference>
<dbReference type="InterPro" id="IPR036691">
    <property type="entry name" value="Endo/exonu/phosph_ase_sf"/>
</dbReference>
<dbReference type="InterPro" id="IPR037493">
    <property type="entry name" value="ExoIII-like"/>
</dbReference>
<feature type="active site" description="Proton donor/acceptor" evidence="5">
    <location>
        <position position="156"/>
    </location>
</feature>
<feature type="binding site" evidence="6">
    <location>
        <position position="257"/>
    </location>
    <ligand>
        <name>Mg(2+)</name>
        <dbReference type="ChEBI" id="CHEBI:18420"/>
        <label>1</label>
    </ligand>
</feature>
<feature type="site" description="Interaction with DNA substrate" evidence="7">
    <location>
        <position position="258"/>
    </location>
</feature>
<feature type="binding site" evidence="6">
    <location>
        <position position="34"/>
    </location>
    <ligand>
        <name>Mg(2+)</name>
        <dbReference type="ChEBI" id="CHEBI:18420"/>
        <label>1</label>
    </ligand>
</feature>
<feature type="binding site" evidence="6">
    <location>
        <position position="158"/>
    </location>
    <ligand>
        <name>Mg(2+)</name>
        <dbReference type="ChEBI" id="CHEBI:18420"/>
        <label>1</label>
    </ligand>
</feature>
<evidence type="ECO:0000256" key="2">
    <source>
        <dbReference type="ARBA" id="ARBA00022723"/>
    </source>
</evidence>
<dbReference type="InterPro" id="IPR004808">
    <property type="entry name" value="AP_endonuc_1"/>
</dbReference>
<feature type="domain" description="Endonuclease/exonuclease/phosphatase" evidence="8">
    <location>
        <begin position="4"/>
        <end position="258"/>
    </location>
</feature>
<dbReference type="GO" id="GO:0006281">
    <property type="term" value="P:DNA repair"/>
    <property type="evidence" value="ECO:0007669"/>
    <property type="project" value="InterPro"/>
</dbReference>
<keyword evidence="6" id="KW-0464">Manganese</keyword>
<feature type="active site" evidence="5">
    <location>
        <position position="115"/>
    </location>
</feature>